<comment type="similarity">
    <text evidence="8">Belongs to the anion channel-forming bestrophin (TC 1.A.46) family.</text>
</comment>
<evidence type="ECO:0000256" key="1">
    <source>
        <dbReference type="ARBA" id="ARBA00004651"/>
    </source>
</evidence>
<comment type="caution">
    <text evidence="10">The sequence shown here is derived from an EMBL/GenBank/DDBJ whole genome shotgun (WGS) entry which is preliminary data.</text>
</comment>
<keyword evidence="4 9" id="KW-0812">Transmembrane</keyword>
<keyword evidence="6" id="KW-0406">Ion transport</keyword>
<dbReference type="EMBL" id="SMFN01000018">
    <property type="protein sequence ID" value="TDE01854.1"/>
    <property type="molecule type" value="Genomic_DNA"/>
</dbReference>
<keyword evidence="5 9" id="KW-1133">Transmembrane helix</keyword>
<sequence length="316" mass="36864">MLLKKKIPMRYVLGKIKTELMLVILFCIAFETFHYFFKTASVNIPIAIPTIIGTIISLLLAFKSNQAYDRWWEARIIWGSIVNDSRTLLRQIIVFYNDPDFSIQANDFKEKFAKRQAAWCYSLGQTLREKDPLKPILNLLDDEELRFVKKHKHVPNAILMLHAKDLRKALHKNKINVYQQVEIDNTLTRLCDSMGKCERIKNTIFPTTYSIYIRFALCLFIMLLPFGLIAVNGWLKIPLVTTIAAVFFLIEKMSIHLLDPFENRPTDTPVSAISNTVEKNLMQMVNEYRDEFDEESYSYDVKSHPIQPLKNAYFVL</sequence>
<protein>
    <recommendedName>
        <fullName evidence="12">Bestrophin</fullName>
    </recommendedName>
</protein>
<evidence type="ECO:0000313" key="11">
    <source>
        <dbReference type="Proteomes" id="UP000294644"/>
    </source>
</evidence>
<keyword evidence="7 9" id="KW-0472">Membrane</keyword>
<proteinExistence type="inferred from homology"/>
<dbReference type="GO" id="GO:0005886">
    <property type="term" value="C:plasma membrane"/>
    <property type="evidence" value="ECO:0007669"/>
    <property type="project" value="UniProtKB-SubCell"/>
</dbReference>
<accession>A0A4R5CTR8</accession>
<feature type="transmembrane region" description="Helical" evidence="9">
    <location>
        <begin position="43"/>
        <end position="62"/>
    </location>
</feature>
<evidence type="ECO:0000256" key="2">
    <source>
        <dbReference type="ARBA" id="ARBA00022448"/>
    </source>
</evidence>
<reference evidence="10 11" key="1">
    <citation type="submission" date="2019-03" db="EMBL/GenBank/DDBJ databases">
        <title>Flavobacterium LB-D12 sp. nov., isolated from arctic soil.</title>
        <authorList>
            <person name="Chaudhary D.K."/>
        </authorList>
    </citation>
    <scope>NUCLEOTIDE SEQUENCE [LARGE SCALE GENOMIC DNA]</scope>
    <source>
        <strain evidence="10 11">LB-D12</strain>
    </source>
</reference>
<organism evidence="10 11">
    <name type="scientific">Flavobacterium sandaracinum</name>
    <dbReference type="NCBI Taxonomy" id="2541733"/>
    <lineage>
        <taxon>Bacteria</taxon>
        <taxon>Pseudomonadati</taxon>
        <taxon>Bacteroidota</taxon>
        <taxon>Flavobacteriia</taxon>
        <taxon>Flavobacteriales</taxon>
        <taxon>Flavobacteriaceae</taxon>
        <taxon>Flavobacterium</taxon>
    </lineage>
</organism>
<evidence type="ECO:0000256" key="3">
    <source>
        <dbReference type="ARBA" id="ARBA00022475"/>
    </source>
</evidence>
<evidence type="ECO:0000256" key="8">
    <source>
        <dbReference type="ARBA" id="ARBA00034708"/>
    </source>
</evidence>
<feature type="transmembrane region" description="Helical" evidence="9">
    <location>
        <begin position="211"/>
        <end position="231"/>
    </location>
</feature>
<keyword evidence="2" id="KW-0813">Transport</keyword>
<evidence type="ECO:0000256" key="6">
    <source>
        <dbReference type="ARBA" id="ARBA00023065"/>
    </source>
</evidence>
<evidence type="ECO:0000256" key="7">
    <source>
        <dbReference type="ARBA" id="ARBA00023136"/>
    </source>
</evidence>
<dbReference type="GO" id="GO:0005254">
    <property type="term" value="F:chloride channel activity"/>
    <property type="evidence" value="ECO:0007669"/>
    <property type="project" value="InterPro"/>
</dbReference>
<dbReference type="PANTHER" id="PTHR33281:SF19">
    <property type="entry name" value="VOLTAGE-DEPENDENT ANION CHANNEL-FORMING PROTEIN YNEE"/>
    <property type="match status" value="1"/>
</dbReference>
<dbReference type="AlphaFoldDB" id="A0A4R5CTR8"/>
<evidence type="ECO:0000256" key="5">
    <source>
        <dbReference type="ARBA" id="ARBA00022989"/>
    </source>
</evidence>
<dbReference type="Pfam" id="PF25539">
    <property type="entry name" value="Bestrophin_2"/>
    <property type="match status" value="1"/>
</dbReference>
<evidence type="ECO:0008006" key="12">
    <source>
        <dbReference type="Google" id="ProtNLM"/>
    </source>
</evidence>
<evidence type="ECO:0000256" key="9">
    <source>
        <dbReference type="SAM" id="Phobius"/>
    </source>
</evidence>
<feature type="transmembrane region" description="Helical" evidence="9">
    <location>
        <begin position="237"/>
        <end position="255"/>
    </location>
</feature>
<name>A0A4R5CTR8_9FLAO</name>
<keyword evidence="3" id="KW-1003">Cell membrane</keyword>
<dbReference type="InterPro" id="IPR044669">
    <property type="entry name" value="YneE/VCCN1/2-like"/>
</dbReference>
<comment type="subcellular location">
    <subcellularLocation>
        <location evidence="1">Cell membrane</location>
        <topology evidence="1">Multi-pass membrane protein</topology>
    </subcellularLocation>
</comment>
<keyword evidence="11" id="KW-1185">Reference proteome</keyword>
<evidence type="ECO:0000256" key="4">
    <source>
        <dbReference type="ARBA" id="ARBA00022692"/>
    </source>
</evidence>
<dbReference type="OrthoDB" id="445589at2"/>
<feature type="transmembrane region" description="Helical" evidence="9">
    <location>
        <begin position="20"/>
        <end position="37"/>
    </location>
</feature>
<gene>
    <name evidence="10" type="ORF">E0F91_13635</name>
</gene>
<dbReference type="Proteomes" id="UP000294644">
    <property type="component" value="Unassembled WGS sequence"/>
</dbReference>
<evidence type="ECO:0000313" key="10">
    <source>
        <dbReference type="EMBL" id="TDE01854.1"/>
    </source>
</evidence>
<dbReference type="PANTHER" id="PTHR33281">
    <property type="entry name" value="UPF0187 PROTEIN YNEE"/>
    <property type="match status" value="1"/>
</dbReference>